<protein>
    <submittedName>
        <fullName evidence="2">Uncharacterized protein</fullName>
    </submittedName>
</protein>
<dbReference type="eggNOG" id="ENOG502T7VI">
    <property type="taxonomic scope" value="Eukaryota"/>
</dbReference>
<dbReference type="AlphaFoldDB" id="K0S4I8"/>
<keyword evidence="3" id="KW-1185">Reference proteome</keyword>
<reference evidence="2 3" key="1">
    <citation type="journal article" date="2012" name="Genome Biol.">
        <title>Genome and low-iron response of an oceanic diatom adapted to chronic iron limitation.</title>
        <authorList>
            <person name="Lommer M."/>
            <person name="Specht M."/>
            <person name="Roy A.S."/>
            <person name="Kraemer L."/>
            <person name="Andreson R."/>
            <person name="Gutowska M.A."/>
            <person name="Wolf J."/>
            <person name="Bergner S.V."/>
            <person name="Schilhabel M.B."/>
            <person name="Klostermeier U.C."/>
            <person name="Beiko R.G."/>
            <person name="Rosenstiel P."/>
            <person name="Hippler M."/>
            <person name="Laroche J."/>
        </authorList>
    </citation>
    <scope>NUCLEOTIDE SEQUENCE [LARGE SCALE GENOMIC DNA]</scope>
    <source>
        <strain evidence="2 3">CCMP1005</strain>
    </source>
</reference>
<sequence length="391" mass="46148">MTAPLCILDPDWRSIDTTIGVIPYPAEITIRGGCWRGFKQEQGRDRSEREGRSCSPVPPTTRPASAGRHAQGAETSALASRITNHQRQHKTVTMKDDRKQRKKSDRHRDDEKRRRRRDRDESDDVRKRTSRADDSSPSSRGKSRLTEEEERQYEKAQKYLKRKESGSSSRRDRDDSRDRRSHKHSRKDSRKEKKRDRDDPSEDDDMRHSKRDRKDDRHKRKKSSKRHRDEDDRDRKKKRQKANSFRDKARKVDSKLVSLGDVSGVPPTKLLNPEDDYFAYNSHLRLYLYQRHGVYFEDLTSDESHEAFREFARAYNDGKLEGAYYDKSLPDEALDQCKRTQHKWTFRTNKTEERNLDIVRAGVKKQTDYDGNEVEMARARMMQPRPGRPSA</sequence>
<feature type="compositionally biased region" description="Basic and acidic residues" evidence="1">
    <location>
        <begin position="152"/>
        <end position="178"/>
    </location>
</feature>
<proteinExistence type="predicted"/>
<gene>
    <name evidence="2" type="ORF">THAOC_18525</name>
</gene>
<accession>K0S4I8</accession>
<dbReference type="PANTHER" id="PTHR34117:SF1">
    <property type="entry name" value="STYLE CELL-CYCLE INHIBITOR 1"/>
    <property type="match status" value="1"/>
</dbReference>
<dbReference type="OrthoDB" id="2139939at2759"/>
<evidence type="ECO:0000313" key="2">
    <source>
        <dbReference type="EMBL" id="EJK61043.1"/>
    </source>
</evidence>
<evidence type="ECO:0000313" key="3">
    <source>
        <dbReference type="Proteomes" id="UP000266841"/>
    </source>
</evidence>
<feature type="compositionally biased region" description="Basic residues" evidence="1">
    <location>
        <begin position="179"/>
        <end position="188"/>
    </location>
</feature>
<organism evidence="2 3">
    <name type="scientific">Thalassiosira oceanica</name>
    <name type="common">Marine diatom</name>
    <dbReference type="NCBI Taxonomy" id="159749"/>
    <lineage>
        <taxon>Eukaryota</taxon>
        <taxon>Sar</taxon>
        <taxon>Stramenopiles</taxon>
        <taxon>Ochrophyta</taxon>
        <taxon>Bacillariophyta</taxon>
        <taxon>Coscinodiscophyceae</taxon>
        <taxon>Thalassiosirophycidae</taxon>
        <taxon>Thalassiosirales</taxon>
        <taxon>Thalassiosiraceae</taxon>
        <taxon>Thalassiosira</taxon>
    </lineage>
</organism>
<evidence type="ECO:0000256" key="1">
    <source>
        <dbReference type="SAM" id="MobiDB-lite"/>
    </source>
</evidence>
<dbReference type="PANTHER" id="PTHR34117">
    <property type="entry name" value="STYLE CELL-CYCLE INHIBITOR 1"/>
    <property type="match status" value="1"/>
</dbReference>
<feature type="compositionally biased region" description="Basic and acidic residues" evidence="1">
    <location>
        <begin position="39"/>
        <end position="52"/>
    </location>
</feature>
<dbReference type="Proteomes" id="UP000266841">
    <property type="component" value="Unassembled WGS sequence"/>
</dbReference>
<feature type="compositionally biased region" description="Basic and acidic residues" evidence="1">
    <location>
        <begin position="189"/>
        <end position="198"/>
    </location>
</feature>
<feature type="compositionally biased region" description="Polar residues" evidence="1">
    <location>
        <begin position="73"/>
        <end position="83"/>
    </location>
</feature>
<dbReference type="InterPro" id="IPR044688">
    <property type="entry name" value="SCI-1-like"/>
</dbReference>
<feature type="region of interest" description="Disordered" evidence="1">
    <location>
        <begin position="39"/>
        <end position="250"/>
    </location>
</feature>
<feature type="compositionally biased region" description="Basic residues" evidence="1">
    <location>
        <begin position="208"/>
        <end position="226"/>
    </location>
</feature>
<dbReference type="EMBL" id="AGNL01020463">
    <property type="protein sequence ID" value="EJK61043.1"/>
    <property type="molecule type" value="Genomic_DNA"/>
</dbReference>
<feature type="compositionally biased region" description="Basic and acidic residues" evidence="1">
    <location>
        <begin position="106"/>
        <end position="134"/>
    </location>
</feature>
<comment type="caution">
    <text evidence="2">The sequence shown here is derived from an EMBL/GenBank/DDBJ whole genome shotgun (WGS) entry which is preliminary data.</text>
</comment>
<name>K0S4I8_THAOC</name>
<dbReference type="OMA" id="YFAYNSH"/>